<dbReference type="Pfam" id="PF05402">
    <property type="entry name" value="PqqD"/>
    <property type="match status" value="1"/>
</dbReference>
<dbReference type="InterPro" id="IPR008792">
    <property type="entry name" value="PQQD"/>
</dbReference>
<dbReference type="Proteomes" id="UP000509327">
    <property type="component" value="Chromosome"/>
</dbReference>
<evidence type="ECO:0000313" key="3">
    <source>
        <dbReference type="Proteomes" id="UP000247790"/>
    </source>
</evidence>
<dbReference type="EMBL" id="QJSW01000001">
    <property type="protein sequence ID" value="PYE52598.1"/>
    <property type="molecule type" value="Genomic_DNA"/>
</dbReference>
<keyword evidence="4" id="KW-1185">Reference proteome</keyword>
<evidence type="ECO:0000313" key="2">
    <source>
        <dbReference type="EMBL" id="QKS59253.1"/>
    </source>
</evidence>
<name>A0A2V4WJQ5_PAEBA</name>
<evidence type="ECO:0000313" key="1">
    <source>
        <dbReference type="EMBL" id="PYE52598.1"/>
    </source>
</evidence>
<dbReference type="RefSeq" id="WP_110893851.1">
    <property type="nucleotide sequence ID" value="NZ_CP054614.1"/>
</dbReference>
<protein>
    <submittedName>
        <fullName evidence="1">Coenzyme PQQ synthesis protein D (PqqD)</fullName>
    </submittedName>
    <submittedName>
        <fullName evidence="2">Lasso peptide biosynthesis PqqD family chaperone</fullName>
    </submittedName>
</protein>
<sequence length="101" mass="11222">MTASTQINTNDRVIRKEGNLVSDMGGEKVMMSITSGKYYNLGSTGGRIWELIAEEQTLDQLIQVLAAEYDIEPERCGEQVVSFLEHLLREDLIDITVSSGV</sequence>
<reference evidence="1 3" key="1">
    <citation type="submission" date="2018-06" db="EMBL/GenBank/DDBJ databases">
        <title>Genomic Encyclopedia of Type Strains, Phase III (KMG-III): the genomes of soil and plant-associated and newly described type strains.</title>
        <authorList>
            <person name="Whitman W."/>
        </authorList>
    </citation>
    <scope>NUCLEOTIDE SEQUENCE [LARGE SCALE GENOMIC DNA]</scope>
    <source>
        <strain evidence="1 3">CECT 7022</strain>
    </source>
</reference>
<accession>A0A2V4WJQ5</accession>
<proteinExistence type="predicted"/>
<organism evidence="1 3">
    <name type="scientific">Paenibacillus barcinonensis</name>
    <dbReference type="NCBI Taxonomy" id="198119"/>
    <lineage>
        <taxon>Bacteria</taxon>
        <taxon>Bacillati</taxon>
        <taxon>Bacillota</taxon>
        <taxon>Bacilli</taxon>
        <taxon>Bacillales</taxon>
        <taxon>Paenibacillaceae</taxon>
        <taxon>Paenibacillus</taxon>
    </lineage>
</organism>
<dbReference type="AlphaFoldDB" id="A0A2V4WJQ5"/>
<dbReference type="EMBL" id="CP054614">
    <property type="protein sequence ID" value="QKS59253.1"/>
    <property type="molecule type" value="Genomic_DNA"/>
</dbReference>
<dbReference type="Proteomes" id="UP000247790">
    <property type="component" value="Unassembled WGS sequence"/>
</dbReference>
<dbReference type="Gene3D" id="1.10.10.1150">
    <property type="entry name" value="Coenzyme PQQ synthesis protein D (PqqD)"/>
    <property type="match status" value="1"/>
</dbReference>
<evidence type="ECO:0000313" key="4">
    <source>
        <dbReference type="Proteomes" id="UP000509327"/>
    </source>
</evidence>
<dbReference type="OrthoDB" id="1495225at2"/>
<dbReference type="NCBIfam" id="NF033536">
    <property type="entry name" value="lasso_PqqD_Bac"/>
    <property type="match status" value="1"/>
</dbReference>
<dbReference type="InterPro" id="IPR041881">
    <property type="entry name" value="PqqD_sf"/>
</dbReference>
<gene>
    <name evidence="1" type="ORF">DFQ00_101536</name>
    <name evidence="2" type="ORF">HUB98_25655</name>
</gene>
<reference evidence="2 4" key="2">
    <citation type="submission" date="2020-06" db="EMBL/GenBank/DDBJ databases">
        <title>Complete genome of Paenibacillus barcinonensis KACC11450.</title>
        <authorList>
            <person name="Kim M."/>
            <person name="Park Y.-J."/>
            <person name="Shin J.-H."/>
        </authorList>
    </citation>
    <scope>NUCLEOTIDE SEQUENCE [LARGE SCALE GENOMIC DNA]</scope>
    <source>
        <strain evidence="2 4">KACC11450</strain>
    </source>
</reference>